<evidence type="ECO:0000256" key="2">
    <source>
        <dbReference type="ARBA" id="ARBA00022679"/>
    </source>
</evidence>
<dbReference type="InterPro" id="IPR001980">
    <property type="entry name" value="PPAT"/>
</dbReference>
<dbReference type="CDD" id="cd02163">
    <property type="entry name" value="PPAT"/>
    <property type="match status" value="1"/>
</dbReference>
<feature type="domain" description="Cytidyltransferase-like" evidence="10">
    <location>
        <begin position="7"/>
        <end position="136"/>
    </location>
</feature>
<gene>
    <name evidence="9 11" type="primary">coaD</name>
    <name evidence="11" type="ORF">DK182_03325</name>
</gene>
<feature type="binding site" evidence="9">
    <location>
        <begin position="91"/>
        <end position="93"/>
    </location>
    <ligand>
        <name>ATP</name>
        <dbReference type="ChEBI" id="CHEBI:30616"/>
    </ligand>
</feature>
<reference evidence="11 12" key="1">
    <citation type="submission" date="2018-05" db="EMBL/GenBank/DDBJ databases">
        <title>Complete genome sequences of Streptococcus sobrinus.</title>
        <authorList>
            <person name="Sales M."/>
            <person name="Jensen P.A."/>
        </authorList>
    </citation>
    <scope>NUCLEOTIDE SEQUENCE [LARGE SCALE GENOMIC DNA]</scope>
    <source>
        <strain evidence="11 12">SL1</strain>
    </source>
</reference>
<keyword evidence="12" id="KW-1185">Reference proteome</keyword>
<evidence type="ECO:0000256" key="8">
    <source>
        <dbReference type="ARBA" id="ARBA00029346"/>
    </source>
</evidence>
<keyword evidence="2 9" id="KW-0808">Transferase</keyword>
<dbReference type="PRINTS" id="PR01020">
    <property type="entry name" value="LPSBIOSNTHSS"/>
</dbReference>
<comment type="cofactor">
    <cofactor evidence="9">
        <name>Mg(2+)</name>
        <dbReference type="ChEBI" id="CHEBI:18420"/>
    </cofactor>
</comment>
<dbReference type="Pfam" id="PF01467">
    <property type="entry name" value="CTP_transf_like"/>
    <property type="match status" value="1"/>
</dbReference>
<keyword evidence="1 9" id="KW-0963">Cytoplasm</keyword>
<dbReference type="HAMAP" id="MF_00151">
    <property type="entry name" value="PPAT_bact"/>
    <property type="match status" value="1"/>
</dbReference>
<keyword evidence="5 9" id="KW-0067">ATP-binding</keyword>
<dbReference type="NCBIfam" id="TIGR01510">
    <property type="entry name" value="coaD_prev_kdtB"/>
    <property type="match status" value="1"/>
</dbReference>
<feature type="site" description="Transition state stabilizer" evidence="9">
    <location>
        <position position="19"/>
    </location>
</feature>
<organism evidence="11 12">
    <name type="scientific">Streptococcus sobrinus</name>
    <dbReference type="NCBI Taxonomy" id="1310"/>
    <lineage>
        <taxon>Bacteria</taxon>
        <taxon>Bacillati</taxon>
        <taxon>Bacillota</taxon>
        <taxon>Bacilli</taxon>
        <taxon>Lactobacillales</taxon>
        <taxon>Streptococcaceae</taxon>
        <taxon>Streptococcus</taxon>
    </lineage>
</organism>
<dbReference type="EMBL" id="CP029490">
    <property type="protein sequence ID" value="AWN20431.1"/>
    <property type="molecule type" value="Genomic_DNA"/>
</dbReference>
<feature type="binding site" evidence="9">
    <location>
        <position position="43"/>
    </location>
    <ligand>
        <name>substrate</name>
    </ligand>
</feature>
<dbReference type="Proteomes" id="UP000245369">
    <property type="component" value="Chromosome"/>
</dbReference>
<keyword evidence="6 9" id="KW-0460">Magnesium</keyword>
<dbReference type="EC" id="2.7.7.3" evidence="9"/>
<keyword evidence="3 9" id="KW-0548">Nucleotidyltransferase</keyword>
<dbReference type="NCBIfam" id="TIGR00125">
    <property type="entry name" value="cyt_tran_rel"/>
    <property type="match status" value="1"/>
</dbReference>
<dbReference type="SUPFAM" id="SSF52374">
    <property type="entry name" value="Nucleotidylyl transferase"/>
    <property type="match status" value="1"/>
</dbReference>
<feature type="binding site" evidence="9">
    <location>
        <position position="19"/>
    </location>
    <ligand>
        <name>ATP</name>
        <dbReference type="ChEBI" id="CHEBI:30616"/>
    </ligand>
</feature>
<dbReference type="Gene3D" id="3.40.50.620">
    <property type="entry name" value="HUPs"/>
    <property type="match status" value="1"/>
</dbReference>
<evidence type="ECO:0000256" key="5">
    <source>
        <dbReference type="ARBA" id="ARBA00022840"/>
    </source>
</evidence>
<dbReference type="GO" id="GO:0016779">
    <property type="term" value="F:nucleotidyltransferase activity"/>
    <property type="evidence" value="ECO:0007669"/>
    <property type="project" value="UniProtKB-KW"/>
</dbReference>
<evidence type="ECO:0000256" key="9">
    <source>
        <dbReference type="HAMAP-Rule" id="MF_00151"/>
    </source>
</evidence>
<proteinExistence type="inferred from homology"/>
<feature type="binding site" evidence="9">
    <location>
        <position position="11"/>
    </location>
    <ligand>
        <name>substrate</name>
    </ligand>
</feature>
<name>A0ABN5LHP1_9STRE</name>
<keyword evidence="4 9" id="KW-0547">Nucleotide-binding</keyword>
<dbReference type="InterPro" id="IPR004821">
    <property type="entry name" value="Cyt_trans-like"/>
</dbReference>
<comment type="catalytic activity">
    <reaction evidence="8 9">
        <text>(R)-4'-phosphopantetheine + ATP + H(+) = 3'-dephospho-CoA + diphosphate</text>
        <dbReference type="Rhea" id="RHEA:19801"/>
        <dbReference type="ChEBI" id="CHEBI:15378"/>
        <dbReference type="ChEBI" id="CHEBI:30616"/>
        <dbReference type="ChEBI" id="CHEBI:33019"/>
        <dbReference type="ChEBI" id="CHEBI:57328"/>
        <dbReference type="ChEBI" id="CHEBI:61723"/>
        <dbReference type="EC" id="2.7.7.3"/>
    </reaction>
</comment>
<comment type="similarity">
    <text evidence="9">Belongs to the bacterial CoaD family.</text>
</comment>
<dbReference type="GeneID" id="93923547"/>
<dbReference type="InterPro" id="IPR014729">
    <property type="entry name" value="Rossmann-like_a/b/a_fold"/>
</dbReference>
<comment type="pathway">
    <text evidence="9">Cofactor biosynthesis; coenzyme A biosynthesis; CoA from (R)-pantothenate: step 4/5.</text>
</comment>
<evidence type="ECO:0000313" key="12">
    <source>
        <dbReference type="Proteomes" id="UP000245369"/>
    </source>
</evidence>
<keyword evidence="7 9" id="KW-0173">Coenzyme A biosynthesis</keyword>
<comment type="subunit">
    <text evidence="9">Homohexamer.</text>
</comment>
<evidence type="ECO:0000256" key="4">
    <source>
        <dbReference type="ARBA" id="ARBA00022741"/>
    </source>
</evidence>
<comment type="function">
    <text evidence="9">Reversibly transfers an adenylyl group from ATP to 4'-phosphopantetheine, yielding dephospho-CoA (dPCoA) and pyrophosphate.</text>
</comment>
<accession>A0ABN5LHP1</accession>
<dbReference type="PANTHER" id="PTHR21342:SF1">
    <property type="entry name" value="PHOSPHOPANTETHEINE ADENYLYLTRANSFERASE"/>
    <property type="match status" value="1"/>
</dbReference>
<feature type="binding site" evidence="9">
    <location>
        <position position="101"/>
    </location>
    <ligand>
        <name>ATP</name>
        <dbReference type="ChEBI" id="CHEBI:30616"/>
    </ligand>
</feature>
<evidence type="ECO:0000256" key="3">
    <source>
        <dbReference type="ARBA" id="ARBA00022695"/>
    </source>
</evidence>
<evidence type="ECO:0000313" key="11">
    <source>
        <dbReference type="EMBL" id="AWN20431.1"/>
    </source>
</evidence>
<feature type="binding site" evidence="9">
    <location>
        <position position="76"/>
    </location>
    <ligand>
        <name>substrate</name>
    </ligand>
</feature>
<feature type="binding site" evidence="9">
    <location>
        <begin position="11"/>
        <end position="12"/>
    </location>
    <ligand>
        <name>ATP</name>
        <dbReference type="ChEBI" id="CHEBI:30616"/>
    </ligand>
</feature>
<comment type="subcellular location">
    <subcellularLocation>
        <location evidence="9">Cytoplasm</location>
    </subcellularLocation>
</comment>
<evidence type="ECO:0000256" key="1">
    <source>
        <dbReference type="ARBA" id="ARBA00022490"/>
    </source>
</evidence>
<evidence type="ECO:0000256" key="6">
    <source>
        <dbReference type="ARBA" id="ARBA00022842"/>
    </source>
</evidence>
<evidence type="ECO:0000259" key="10">
    <source>
        <dbReference type="Pfam" id="PF01467"/>
    </source>
</evidence>
<evidence type="ECO:0000256" key="7">
    <source>
        <dbReference type="ARBA" id="ARBA00022993"/>
    </source>
</evidence>
<protein>
    <recommendedName>
        <fullName evidence="9">Phosphopantetheine adenylyltransferase</fullName>
        <ecNumber evidence="9">2.7.7.3</ecNumber>
    </recommendedName>
    <alternativeName>
        <fullName evidence="9">Dephospho-CoA pyrophosphorylase</fullName>
    </alternativeName>
    <alternativeName>
        <fullName evidence="9">Pantetheine-phosphate adenylyltransferase</fullName>
        <shortName evidence="9">PPAT</shortName>
    </alternativeName>
</protein>
<dbReference type="PANTHER" id="PTHR21342">
    <property type="entry name" value="PHOSPHOPANTETHEINE ADENYLYLTRANSFERASE"/>
    <property type="match status" value="1"/>
</dbReference>
<feature type="binding site" evidence="9">
    <location>
        <begin position="126"/>
        <end position="132"/>
    </location>
    <ligand>
        <name>ATP</name>
        <dbReference type="ChEBI" id="CHEBI:30616"/>
    </ligand>
</feature>
<dbReference type="RefSeq" id="WP_002962602.1">
    <property type="nucleotide sequence ID" value="NZ_CP029490.1"/>
</dbReference>
<sequence length="163" mass="17995">MSNKIGLFAGSFDPVTKGHLDLIKRASQLLDQLYVGIFYNQNKAGFLPLARRQALLEAVVKGLPNVSVITSHDQLAVDVAKDVGASVLVRGLRNGQDLTYEASMDHFNHDLAPELETIYLLAKPGLSYVSSSRVRELTHFGADIRPYVPEPVALELEKKHDNK</sequence>
<feature type="binding site" evidence="9">
    <location>
        <position position="90"/>
    </location>
    <ligand>
        <name>substrate</name>
    </ligand>
</feature>